<dbReference type="EMBL" id="LAZR01013322">
    <property type="protein sequence ID" value="KKM22494.1"/>
    <property type="molecule type" value="Genomic_DNA"/>
</dbReference>
<sequence>MTKPKEFYQQWAEQEIDEYVDQFNILVLFIIDIMSREAQLVIHGKLTYEQKEQLMIVIATLFGGKQMSKPLCNKINEFSEKWYNKFILKKKARVINFRRERK</sequence>
<protein>
    <submittedName>
        <fullName evidence="1">Uncharacterized protein</fullName>
    </submittedName>
</protein>
<evidence type="ECO:0000313" key="1">
    <source>
        <dbReference type="EMBL" id="KKM22494.1"/>
    </source>
</evidence>
<accession>A0A0F9IRD5</accession>
<proteinExistence type="predicted"/>
<comment type="caution">
    <text evidence="1">The sequence shown here is derived from an EMBL/GenBank/DDBJ whole genome shotgun (WGS) entry which is preliminary data.</text>
</comment>
<name>A0A0F9IRD5_9ZZZZ</name>
<organism evidence="1">
    <name type="scientific">marine sediment metagenome</name>
    <dbReference type="NCBI Taxonomy" id="412755"/>
    <lineage>
        <taxon>unclassified sequences</taxon>
        <taxon>metagenomes</taxon>
        <taxon>ecological metagenomes</taxon>
    </lineage>
</organism>
<reference evidence="1" key="1">
    <citation type="journal article" date="2015" name="Nature">
        <title>Complex archaea that bridge the gap between prokaryotes and eukaryotes.</title>
        <authorList>
            <person name="Spang A."/>
            <person name="Saw J.H."/>
            <person name="Jorgensen S.L."/>
            <person name="Zaremba-Niedzwiedzka K."/>
            <person name="Martijn J."/>
            <person name="Lind A.E."/>
            <person name="van Eijk R."/>
            <person name="Schleper C."/>
            <person name="Guy L."/>
            <person name="Ettema T.J."/>
        </authorList>
    </citation>
    <scope>NUCLEOTIDE SEQUENCE</scope>
</reference>
<gene>
    <name evidence="1" type="ORF">LCGC14_1624810</name>
</gene>
<dbReference type="AlphaFoldDB" id="A0A0F9IRD5"/>